<dbReference type="Pfam" id="PF08246">
    <property type="entry name" value="Inhibitor_I29"/>
    <property type="match status" value="1"/>
</dbReference>
<evidence type="ECO:0000313" key="10">
    <source>
        <dbReference type="Proteomes" id="UP000466442"/>
    </source>
</evidence>
<dbReference type="InterPro" id="IPR000169">
    <property type="entry name" value="Pept_cys_AS"/>
</dbReference>
<dbReference type="Proteomes" id="UP000466442">
    <property type="component" value="Unassembled WGS sequence"/>
</dbReference>
<reference evidence="9" key="1">
    <citation type="journal article" date="2021" name="Mol. Ecol. Resour.">
        <title>Apolygus lucorum genome provides insights into omnivorousness and mesophyll feeding.</title>
        <authorList>
            <person name="Liu Y."/>
            <person name="Liu H."/>
            <person name="Wang H."/>
            <person name="Huang T."/>
            <person name="Liu B."/>
            <person name="Yang B."/>
            <person name="Yin L."/>
            <person name="Li B."/>
            <person name="Zhang Y."/>
            <person name="Zhang S."/>
            <person name="Jiang F."/>
            <person name="Zhang X."/>
            <person name="Ren Y."/>
            <person name="Wang B."/>
            <person name="Wang S."/>
            <person name="Lu Y."/>
            <person name="Wu K."/>
            <person name="Fan W."/>
            <person name="Wang G."/>
        </authorList>
    </citation>
    <scope>NUCLEOTIDE SEQUENCE</scope>
    <source>
        <strain evidence="9">12Hb</strain>
    </source>
</reference>
<feature type="domain" description="Cathepsin propeptide inhibitor" evidence="8">
    <location>
        <begin position="30"/>
        <end position="90"/>
    </location>
</feature>
<dbReference type="EMBL" id="WIXP02000004">
    <property type="protein sequence ID" value="KAF6212412.1"/>
    <property type="molecule type" value="Genomic_DNA"/>
</dbReference>
<keyword evidence="6" id="KW-1015">Disulfide bond</keyword>
<dbReference type="GO" id="GO:0006508">
    <property type="term" value="P:proteolysis"/>
    <property type="evidence" value="ECO:0007669"/>
    <property type="project" value="UniProtKB-KW"/>
</dbReference>
<keyword evidence="5" id="KW-0865">Zymogen</keyword>
<keyword evidence="2" id="KW-0645">Protease</keyword>
<evidence type="ECO:0000259" key="8">
    <source>
        <dbReference type="SMART" id="SM00848"/>
    </source>
</evidence>
<dbReference type="PROSITE" id="PS00640">
    <property type="entry name" value="THIOL_PROTEASE_ASN"/>
    <property type="match status" value="1"/>
</dbReference>
<evidence type="ECO:0000256" key="1">
    <source>
        <dbReference type="ARBA" id="ARBA00008455"/>
    </source>
</evidence>
<dbReference type="SUPFAM" id="SSF54001">
    <property type="entry name" value="Cysteine proteinases"/>
    <property type="match status" value="1"/>
</dbReference>
<sequence>MMKESITVWCLVFLNVASPIQSLNVNITEWESFKAAHHKHYGTSEIEALRMKIYFRNKEFIEAHNERYARGLSSYTMKMNHLGDLLAHEVRQNLNGLKHSRASLRSKNAEIPARNSSLPKAIDWRTKGVVTPVKDQGQCGSCWAFSSTGAVEGQHALKKGELVSLSEQQLIDCSFTTGNEGCEGGWMDYAFSYIKKNGGLDSEDSYPYTAKDDECMPKGRVAATVSGFVDVEAGSESALQEALATIGPISVAIDASKKTFHYYDQGVYDEPNCDKMMLDHGVLAVGYGEHKGVPYWIIKNSWGPSWGNEGYIWMKRNDDNQCGIASKASYPLV</sequence>
<dbReference type="InterPro" id="IPR000668">
    <property type="entry name" value="Peptidase_C1A_C"/>
</dbReference>
<dbReference type="InterPro" id="IPR013128">
    <property type="entry name" value="Peptidase_C1A"/>
</dbReference>
<evidence type="ECO:0000313" key="9">
    <source>
        <dbReference type="EMBL" id="KAF6212412.1"/>
    </source>
</evidence>
<dbReference type="PROSITE" id="PS00139">
    <property type="entry name" value="THIOL_PROTEASE_CYS"/>
    <property type="match status" value="1"/>
</dbReference>
<evidence type="ECO:0000256" key="4">
    <source>
        <dbReference type="ARBA" id="ARBA00022807"/>
    </source>
</evidence>
<dbReference type="OrthoDB" id="10253408at2759"/>
<evidence type="ECO:0000256" key="2">
    <source>
        <dbReference type="ARBA" id="ARBA00022670"/>
    </source>
</evidence>
<proteinExistence type="inferred from homology"/>
<keyword evidence="4" id="KW-0788">Thiol protease</keyword>
<dbReference type="InterPro" id="IPR013201">
    <property type="entry name" value="Prot_inhib_I29"/>
</dbReference>
<evidence type="ECO:0000256" key="3">
    <source>
        <dbReference type="ARBA" id="ARBA00022801"/>
    </source>
</evidence>
<dbReference type="PANTHER" id="PTHR12411">
    <property type="entry name" value="CYSTEINE PROTEASE FAMILY C1-RELATED"/>
    <property type="match status" value="1"/>
</dbReference>
<name>A0A6A4JJH6_APOLU</name>
<dbReference type="AlphaFoldDB" id="A0A6A4JJH6"/>
<dbReference type="InterPro" id="IPR039417">
    <property type="entry name" value="Peptidase_C1A_papain-like"/>
</dbReference>
<dbReference type="CDD" id="cd02248">
    <property type="entry name" value="Peptidase_C1A"/>
    <property type="match status" value="1"/>
</dbReference>
<accession>A0A6A4JJH6</accession>
<dbReference type="Gene3D" id="3.90.70.10">
    <property type="entry name" value="Cysteine proteinases"/>
    <property type="match status" value="1"/>
</dbReference>
<evidence type="ECO:0000256" key="6">
    <source>
        <dbReference type="ARBA" id="ARBA00023157"/>
    </source>
</evidence>
<gene>
    <name evidence="9" type="ORF">GE061_012934</name>
</gene>
<comment type="caution">
    <text evidence="9">The sequence shown here is derived from an EMBL/GenBank/DDBJ whole genome shotgun (WGS) entry which is preliminary data.</text>
</comment>
<dbReference type="FunFam" id="3.90.70.10:FF:000006">
    <property type="entry name" value="Cathepsin S"/>
    <property type="match status" value="1"/>
</dbReference>
<comment type="similarity">
    <text evidence="1">Belongs to the peptidase C1 family.</text>
</comment>
<organism evidence="9 10">
    <name type="scientific">Apolygus lucorum</name>
    <name type="common">Small green plant bug</name>
    <name type="synonym">Lygocoris lucorum</name>
    <dbReference type="NCBI Taxonomy" id="248454"/>
    <lineage>
        <taxon>Eukaryota</taxon>
        <taxon>Metazoa</taxon>
        <taxon>Ecdysozoa</taxon>
        <taxon>Arthropoda</taxon>
        <taxon>Hexapoda</taxon>
        <taxon>Insecta</taxon>
        <taxon>Pterygota</taxon>
        <taxon>Neoptera</taxon>
        <taxon>Paraneoptera</taxon>
        <taxon>Hemiptera</taxon>
        <taxon>Heteroptera</taxon>
        <taxon>Panheteroptera</taxon>
        <taxon>Cimicomorpha</taxon>
        <taxon>Miridae</taxon>
        <taxon>Mirini</taxon>
        <taxon>Apolygus</taxon>
    </lineage>
</organism>
<evidence type="ECO:0000259" key="7">
    <source>
        <dbReference type="SMART" id="SM00645"/>
    </source>
</evidence>
<keyword evidence="3" id="KW-0378">Hydrolase</keyword>
<dbReference type="SMART" id="SM00645">
    <property type="entry name" value="Pept_C1"/>
    <property type="match status" value="1"/>
</dbReference>
<dbReference type="SMART" id="SM00848">
    <property type="entry name" value="Inhibitor_I29"/>
    <property type="match status" value="1"/>
</dbReference>
<dbReference type="InterPro" id="IPR025661">
    <property type="entry name" value="Pept_asp_AS"/>
</dbReference>
<evidence type="ECO:0000256" key="5">
    <source>
        <dbReference type="ARBA" id="ARBA00023145"/>
    </source>
</evidence>
<keyword evidence="10" id="KW-1185">Reference proteome</keyword>
<dbReference type="GO" id="GO:0008234">
    <property type="term" value="F:cysteine-type peptidase activity"/>
    <property type="evidence" value="ECO:0007669"/>
    <property type="project" value="UniProtKB-KW"/>
</dbReference>
<feature type="domain" description="Peptidase C1A papain C-terminal" evidence="7">
    <location>
        <begin position="118"/>
        <end position="332"/>
    </location>
</feature>
<dbReference type="PRINTS" id="PR00705">
    <property type="entry name" value="PAPAIN"/>
</dbReference>
<dbReference type="InterPro" id="IPR038765">
    <property type="entry name" value="Papain-like_cys_pep_sf"/>
</dbReference>
<protein>
    <submittedName>
        <fullName evidence="9">Uncharacterized protein</fullName>
    </submittedName>
</protein>
<dbReference type="Pfam" id="PF00112">
    <property type="entry name" value="Peptidase_C1"/>
    <property type="match status" value="1"/>
</dbReference>
<dbReference type="InterPro" id="IPR025660">
    <property type="entry name" value="Pept_his_AS"/>
</dbReference>
<dbReference type="PROSITE" id="PS00639">
    <property type="entry name" value="THIOL_PROTEASE_HIS"/>
    <property type="match status" value="1"/>
</dbReference>